<sequence>MASRMETSGRKSVPPYSELADANSPNLKMSSPTIPLSLSSIQAAKHVDRLGLRRRQLPSTHQFATPAGMDPNRNSRKQRRARMLL</sequence>
<keyword evidence="3" id="KW-1185">Reference proteome</keyword>
<protein>
    <submittedName>
        <fullName evidence="2">Uncharacterized protein</fullName>
    </submittedName>
</protein>
<dbReference type="AlphaFoldDB" id="A0AAV2D0Q2"/>
<evidence type="ECO:0000313" key="3">
    <source>
        <dbReference type="Proteomes" id="UP001497516"/>
    </source>
</evidence>
<feature type="region of interest" description="Disordered" evidence="1">
    <location>
        <begin position="55"/>
        <end position="85"/>
    </location>
</feature>
<name>A0AAV2D0Q2_9ROSI</name>
<proteinExistence type="predicted"/>
<accession>A0AAV2D0Q2</accession>
<gene>
    <name evidence="2" type="ORF">LTRI10_LOCUS9082</name>
</gene>
<feature type="compositionally biased region" description="Basic residues" evidence="1">
    <location>
        <begin position="74"/>
        <end position="85"/>
    </location>
</feature>
<dbReference type="Proteomes" id="UP001497516">
    <property type="component" value="Chromosome 10"/>
</dbReference>
<organism evidence="2 3">
    <name type="scientific">Linum trigynum</name>
    <dbReference type="NCBI Taxonomy" id="586398"/>
    <lineage>
        <taxon>Eukaryota</taxon>
        <taxon>Viridiplantae</taxon>
        <taxon>Streptophyta</taxon>
        <taxon>Embryophyta</taxon>
        <taxon>Tracheophyta</taxon>
        <taxon>Spermatophyta</taxon>
        <taxon>Magnoliopsida</taxon>
        <taxon>eudicotyledons</taxon>
        <taxon>Gunneridae</taxon>
        <taxon>Pentapetalae</taxon>
        <taxon>rosids</taxon>
        <taxon>fabids</taxon>
        <taxon>Malpighiales</taxon>
        <taxon>Linaceae</taxon>
        <taxon>Linum</taxon>
    </lineage>
</organism>
<feature type="region of interest" description="Disordered" evidence="1">
    <location>
        <begin position="1"/>
        <end position="28"/>
    </location>
</feature>
<evidence type="ECO:0000256" key="1">
    <source>
        <dbReference type="SAM" id="MobiDB-lite"/>
    </source>
</evidence>
<evidence type="ECO:0000313" key="2">
    <source>
        <dbReference type="EMBL" id="CAL1361718.1"/>
    </source>
</evidence>
<dbReference type="EMBL" id="OZ034814">
    <property type="protein sequence ID" value="CAL1361718.1"/>
    <property type="molecule type" value="Genomic_DNA"/>
</dbReference>
<reference evidence="2 3" key="1">
    <citation type="submission" date="2024-04" db="EMBL/GenBank/DDBJ databases">
        <authorList>
            <person name="Fracassetti M."/>
        </authorList>
    </citation>
    <scope>NUCLEOTIDE SEQUENCE [LARGE SCALE GENOMIC DNA]</scope>
</reference>